<evidence type="ECO:0000313" key="1">
    <source>
        <dbReference type="EMBL" id="GAA2333943.1"/>
    </source>
</evidence>
<reference evidence="1 2" key="1">
    <citation type="journal article" date="2019" name="Int. J. Syst. Evol. Microbiol.">
        <title>The Global Catalogue of Microorganisms (GCM) 10K type strain sequencing project: providing services to taxonomists for standard genome sequencing and annotation.</title>
        <authorList>
            <consortium name="The Broad Institute Genomics Platform"/>
            <consortium name="The Broad Institute Genome Sequencing Center for Infectious Disease"/>
            <person name="Wu L."/>
            <person name="Ma J."/>
        </authorList>
    </citation>
    <scope>NUCLEOTIDE SEQUENCE [LARGE SCALE GENOMIC DNA]</scope>
    <source>
        <strain evidence="1 2">JCM 4316</strain>
    </source>
</reference>
<proteinExistence type="predicted"/>
<name>A0ABN3FN12_9ACTN</name>
<dbReference type="Proteomes" id="UP001500253">
    <property type="component" value="Unassembled WGS sequence"/>
</dbReference>
<organism evidence="1 2">
    <name type="scientific">Streptomyces cuspidosporus</name>
    <dbReference type="NCBI Taxonomy" id="66882"/>
    <lineage>
        <taxon>Bacteria</taxon>
        <taxon>Bacillati</taxon>
        <taxon>Actinomycetota</taxon>
        <taxon>Actinomycetes</taxon>
        <taxon>Kitasatosporales</taxon>
        <taxon>Streptomycetaceae</taxon>
        <taxon>Streptomyces</taxon>
    </lineage>
</organism>
<protein>
    <submittedName>
        <fullName evidence="1">Uncharacterized protein</fullName>
    </submittedName>
</protein>
<keyword evidence="2" id="KW-1185">Reference proteome</keyword>
<dbReference type="EMBL" id="BAAASD010000005">
    <property type="protein sequence ID" value="GAA2333943.1"/>
    <property type="molecule type" value="Genomic_DNA"/>
</dbReference>
<sequence>MAEGAALFTAAILPPPHTLRNARCACCNGRVSSAPGGRFGISGESARRLGKELAEPGAGSLGPTPR</sequence>
<evidence type="ECO:0000313" key="2">
    <source>
        <dbReference type="Proteomes" id="UP001500253"/>
    </source>
</evidence>
<gene>
    <name evidence="1" type="ORF">GCM10010246_17160</name>
</gene>
<accession>A0ABN3FN12</accession>
<comment type="caution">
    <text evidence="1">The sequence shown here is derived from an EMBL/GenBank/DDBJ whole genome shotgun (WGS) entry which is preliminary data.</text>
</comment>